<dbReference type="VEuPathDB" id="FungiDB:BD410DRAFT_847252"/>
<name>A0A4Y7PD47_9AGAM</name>
<dbReference type="InterPro" id="IPR001214">
    <property type="entry name" value="SET_dom"/>
</dbReference>
<dbReference type="Gene3D" id="2.170.270.10">
    <property type="entry name" value="SET domain"/>
    <property type="match status" value="1"/>
</dbReference>
<organism evidence="3 4">
    <name type="scientific">Rickenella mellea</name>
    <dbReference type="NCBI Taxonomy" id="50990"/>
    <lineage>
        <taxon>Eukaryota</taxon>
        <taxon>Fungi</taxon>
        <taxon>Dikarya</taxon>
        <taxon>Basidiomycota</taxon>
        <taxon>Agaricomycotina</taxon>
        <taxon>Agaricomycetes</taxon>
        <taxon>Hymenochaetales</taxon>
        <taxon>Rickenellaceae</taxon>
        <taxon>Rickenella</taxon>
    </lineage>
</organism>
<feature type="compositionally biased region" description="Basic and acidic residues" evidence="1">
    <location>
        <begin position="274"/>
        <end position="285"/>
    </location>
</feature>
<dbReference type="STRING" id="50990.A0A4Y7PD47"/>
<dbReference type="PROSITE" id="PS50280">
    <property type="entry name" value="SET"/>
    <property type="match status" value="1"/>
</dbReference>
<reference evidence="3 4" key="1">
    <citation type="submission" date="2018-06" db="EMBL/GenBank/DDBJ databases">
        <title>A transcriptomic atlas of mushroom development highlights an independent origin of complex multicellularity.</title>
        <authorList>
            <consortium name="DOE Joint Genome Institute"/>
            <person name="Krizsan K."/>
            <person name="Almasi E."/>
            <person name="Merenyi Z."/>
            <person name="Sahu N."/>
            <person name="Viragh M."/>
            <person name="Koszo T."/>
            <person name="Mondo S."/>
            <person name="Kiss B."/>
            <person name="Balint B."/>
            <person name="Kues U."/>
            <person name="Barry K."/>
            <person name="Hegedus J.C."/>
            <person name="Henrissat B."/>
            <person name="Johnson J."/>
            <person name="Lipzen A."/>
            <person name="Ohm R."/>
            <person name="Nagy I."/>
            <person name="Pangilinan J."/>
            <person name="Yan J."/>
            <person name="Xiong Y."/>
            <person name="Grigoriev I.V."/>
            <person name="Hibbett D.S."/>
            <person name="Nagy L.G."/>
        </authorList>
    </citation>
    <scope>NUCLEOTIDE SEQUENCE [LARGE SCALE GENOMIC DNA]</scope>
    <source>
        <strain evidence="3 4">SZMC22713</strain>
    </source>
</reference>
<accession>A0A4Y7PD47</accession>
<dbReference type="SUPFAM" id="SSF82199">
    <property type="entry name" value="SET domain"/>
    <property type="match status" value="1"/>
</dbReference>
<dbReference type="PANTHER" id="PTHR47250:SF3">
    <property type="entry name" value="HISTONE-LYSINE N-METHYLTRANSFERASE SET-6"/>
    <property type="match status" value="1"/>
</dbReference>
<keyword evidence="4" id="KW-1185">Reference proteome</keyword>
<dbReference type="PANTHER" id="PTHR47250">
    <property type="entry name" value="HISTONE-LYSINE N-METHYLTRANSFERASE SET-6"/>
    <property type="match status" value="1"/>
</dbReference>
<feature type="compositionally biased region" description="Basic residues" evidence="1">
    <location>
        <begin position="256"/>
        <end position="273"/>
    </location>
</feature>
<evidence type="ECO:0000259" key="2">
    <source>
        <dbReference type="PROSITE" id="PS50280"/>
    </source>
</evidence>
<dbReference type="Pfam" id="PF00856">
    <property type="entry name" value="SET"/>
    <property type="match status" value="1"/>
</dbReference>
<dbReference type="Proteomes" id="UP000294933">
    <property type="component" value="Unassembled WGS sequence"/>
</dbReference>
<evidence type="ECO:0000313" key="4">
    <source>
        <dbReference type="Proteomes" id="UP000294933"/>
    </source>
</evidence>
<dbReference type="AlphaFoldDB" id="A0A4Y7PD47"/>
<evidence type="ECO:0000313" key="3">
    <source>
        <dbReference type="EMBL" id="TDL13175.1"/>
    </source>
</evidence>
<feature type="domain" description="SET" evidence="2">
    <location>
        <begin position="107"/>
        <end position="219"/>
    </location>
</feature>
<protein>
    <recommendedName>
        <fullName evidence="2">SET domain-containing protein</fullName>
    </recommendedName>
</protein>
<dbReference type="OrthoDB" id="3265353at2759"/>
<dbReference type="SMART" id="SM00317">
    <property type="entry name" value="SET"/>
    <property type="match status" value="1"/>
</dbReference>
<evidence type="ECO:0000256" key="1">
    <source>
        <dbReference type="SAM" id="MobiDB-lite"/>
    </source>
</evidence>
<sequence>MLLWDDAVVHGMYGVKKRDERTRRCKYFHIPARMAKSSSKNISLLAGLRDVFREHQDAMWRIKTPWAQYLQTPCQIVAVLSQQVKENFPKYVVWAISAYSLLYHEAGKVVLQKTYRHGSAQFCIVASCDLIAGEIIPTMFGSLSTDQASKQSTGLSEAFASDGMLGPKNVSRLLTGPIRFINHSCSPNVEFMTIDNTHSFVTVTNTAISKGQELFLDYGEGYWEEGENCECSVCTKTDDVIKPPPAHPLEEPSKTLKQKQKARASHKRRKERAKARDKDDPLNKEGRRRKADKRKEKMLSAKLLETLP</sequence>
<feature type="region of interest" description="Disordered" evidence="1">
    <location>
        <begin position="242"/>
        <end position="308"/>
    </location>
</feature>
<dbReference type="InterPro" id="IPR053105">
    <property type="entry name" value="Class_V-like_SAM-MTase"/>
</dbReference>
<gene>
    <name evidence="3" type="ORF">BD410DRAFT_847252</name>
</gene>
<dbReference type="InterPro" id="IPR046341">
    <property type="entry name" value="SET_dom_sf"/>
</dbReference>
<proteinExistence type="predicted"/>
<dbReference type="EMBL" id="ML170899">
    <property type="protein sequence ID" value="TDL13175.1"/>
    <property type="molecule type" value="Genomic_DNA"/>
</dbReference>